<dbReference type="AlphaFoldDB" id="K6Z109"/>
<accession>K6Z109</accession>
<protein>
    <submittedName>
        <fullName evidence="1">Uncharacterized protein</fullName>
    </submittedName>
</protein>
<dbReference type="PATRIC" id="fig|1129794.4.peg.3004"/>
<dbReference type="HOGENOM" id="CLU_3219750_0_0_6"/>
<dbReference type="Proteomes" id="UP000011864">
    <property type="component" value="Chromosome"/>
</dbReference>
<dbReference type="EMBL" id="CP003837">
    <property type="protein sequence ID" value="AGH45130.1"/>
    <property type="molecule type" value="Genomic_DNA"/>
</dbReference>
<name>K6Z109_9ALTE</name>
<reference evidence="1 2" key="1">
    <citation type="journal article" date="2013" name="Genome Announc.">
        <title>Complete Genome Sequence of Glaciecola psychrophila Strain 170T.</title>
        <authorList>
            <person name="Yin J."/>
            <person name="Chen J."/>
            <person name="Liu G."/>
            <person name="Yu Y."/>
            <person name="Song L."/>
            <person name="Wang X."/>
            <person name="Qu X."/>
        </authorList>
    </citation>
    <scope>NUCLEOTIDE SEQUENCE [LARGE SCALE GENOMIC DNA]</scope>
    <source>
        <strain evidence="1 2">170</strain>
    </source>
</reference>
<organism evidence="1 2">
    <name type="scientific">Paraglaciecola psychrophila 170</name>
    <dbReference type="NCBI Taxonomy" id="1129794"/>
    <lineage>
        <taxon>Bacteria</taxon>
        <taxon>Pseudomonadati</taxon>
        <taxon>Pseudomonadota</taxon>
        <taxon>Gammaproteobacteria</taxon>
        <taxon>Alteromonadales</taxon>
        <taxon>Alteromonadaceae</taxon>
        <taxon>Paraglaciecola</taxon>
    </lineage>
</organism>
<evidence type="ECO:0000313" key="1">
    <source>
        <dbReference type="EMBL" id="AGH45130.1"/>
    </source>
</evidence>
<dbReference type="KEGG" id="gps:C427_3021"/>
<keyword evidence="2" id="KW-1185">Reference proteome</keyword>
<dbReference type="STRING" id="1129794.C427_3021"/>
<sequence length="44" mass="5143">MPNVIFFYQQKTSIFKELINNIVTRPFGQGVGIFRAEPDDNIKR</sequence>
<evidence type="ECO:0000313" key="2">
    <source>
        <dbReference type="Proteomes" id="UP000011864"/>
    </source>
</evidence>
<gene>
    <name evidence="1" type="ORF">C427_3021</name>
</gene>
<proteinExistence type="predicted"/>